<comment type="caution">
    <text evidence="2">The sequence shown here is derived from an EMBL/GenBank/DDBJ whole genome shotgun (WGS) entry which is preliminary data.</text>
</comment>
<dbReference type="AlphaFoldDB" id="A0AAD6S3D4"/>
<feature type="region of interest" description="Disordered" evidence="1">
    <location>
        <begin position="143"/>
        <end position="162"/>
    </location>
</feature>
<keyword evidence="3" id="KW-1185">Reference proteome</keyword>
<dbReference type="EMBL" id="JARJCM010000267">
    <property type="protein sequence ID" value="KAJ7020323.1"/>
    <property type="molecule type" value="Genomic_DNA"/>
</dbReference>
<proteinExistence type="predicted"/>
<name>A0AAD6S3D4_9AGAR</name>
<protein>
    <submittedName>
        <fullName evidence="2">Uncharacterized protein</fullName>
    </submittedName>
</protein>
<feature type="region of interest" description="Disordered" evidence="1">
    <location>
        <begin position="168"/>
        <end position="226"/>
    </location>
</feature>
<accession>A0AAD6S3D4</accession>
<organism evidence="2 3">
    <name type="scientific">Mycena alexandri</name>
    <dbReference type="NCBI Taxonomy" id="1745969"/>
    <lineage>
        <taxon>Eukaryota</taxon>
        <taxon>Fungi</taxon>
        <taxon>Dikarya</taxon>
        <taxon>Basidiomycota</taxon>
        <taxon>Agaricomycotina</taxon>
        <taxon>Agaricomycetes</taxon>
        <taxon>Agaricomycetidae</taxon>
        <taxon>Agaricales</taxon>
        <taxon>Marasmiineae</taxon>
        <taxon>Mycenaceae</taxon>
        <taxon>Mycena</taxon>
    </lineage>
</organism>
<reference evidence="2" key="1">
    <citation type="submission" date="2023-03" db="EMBL/GenBank/DDBJ databases">
        <title>Massive genome expansion in bonnet fungi (Mycena s.s.) driven by repeated elements and novel gene families across ecological guilds.</title>
        <authorList>
            <consortium name="Lawrence Berkeley National Laboratory"/>
            <person name="Harder C.B."/>
            <person name="Miyauchi S."/>
            <person name="Viragh M."/>
            <person name="Kuo A."/>
            <person name="Thoen E."/>
            <person name="Andreopoulos B."/>
            <person name="Lu D."/>
            <person name="Skrede I."/>
            <person name="Drula E."/>
            <person name="Henrissat B."/>
            <person name="Morin E."/>
            <person name="Kohler A."/>
            <person name="Barry K."/>
            <person name="LaButti K."/>
            <person name="Morin E."/>
            <person name="Salamov A."/>
            <person name="Lipzen A."/>
            <person name="Mereny Z."/>
            <person name="Hegedus B."/>
            <person name="Baldrian P."/>
            <person name="Stursova M."/>
            <person name="Weitz H."/>
            <person name="Taylor A."/>
            <person name="Grigoriev I.V."/>
            <person name="Nagy L.G."/>
            <person name="Martin F."/>
            <person name="Kauserud H."/>
        </authorList>
    </citation>
    <scope>NUCLEOTIDE SEQUENCE</scope>
    <source>
        <strain evidence="2">CBHHK200</strain>
    </source>
</reference>
<evidence type="ECO:0000256" key="1">
    <source>
        <dbReference type="SAM" id="MobiDB-lite"/>
    </source>
</evidence>
<feature type="compositionally biased region" description="Low complexity" evidence="1">
    <location>
        <begin position="209"/>
        <end position="226"/>
    </location>
</feature>
<evidence type="ECO:0000313" key="2">
    <source>
        <dbReference type="EMBL" id="KAJ7020323.1"/>
    </source>
</evidence>
<sequence>MSHRAVHQMTRPSAMILRRFVLSPVQLMITRVQMTRPPPSPRRLFFASRKTGSLRTTRHHLPVALVSVSVSVPLRPPQVLYIFLLMPSSPPSATSARRKAFLPAASAFCVLSPALPEPRKTQSSSQLRFEARTPLKLLALSRVSDSRRQARPRSPTPFLRGLRDLTLRARQTVTRRKTQDTTPPRSHMISPPTTQAPFFRPPTPFPALSTRSSSPNSMCPSTSARP</sequence>
<evidence type="ECO:0000313" key="3">
    <source>
        <dbReference type="Proteomes" id="UP001218188"/>
    </source>
</evidence>
<gene>
    <name evidence="2" type="ORF">C8F04DRAFT_1318432</name>
</gene>
<dbReference type="Proteomes" id="UP001218188">
    <property type="component" value="Unassembled WGS sequence"/>
</dbReference>